<feature type="region of interest" description="Disordered" evidence="9">
    <location>
        <begin position="273"/>
        <end position="298"/>
    </location>
</feature>
<dbReference type="PANTHER" id="PTHR13090">
    <property type="entry name" value="ARGININE-HYDROXYLASE NDUFAF5, MITOCHONDRIAL"/>
    <property type="match status" value="1"/>
</dbReference>
<dbReference type="HAMAP" id="MF_00835">
    <property type="entry name" value="BioC"/>
    <property type="match status" value="1"/>
</dbReference>
<sequence>MDKGPVAPIDKRLVAGAFSAAAARYDEAAQLQREVGDRLLERLELVRIDPRRILDVGAGTGRYSERLGRRYRRARVVSLDIAPGMLAVARSRTGWFARRSFLCADAECLPLADASVELLFSNLTLQWCTDLDRTFAEFRRVLRPGGLLMFSTLGPDTLKELRASWRAVDGGVHVNTFADMHDVGDAMVRARLAGTVLDMEYFTLTYPQVDGLMRDLKVLGAHNVNRGRSRGLTGPGRVRALRQAYERFRTPGGLLPATYEVVYGHAWAPEADARPQPRGPAGEVHVPFPAWRRPGTRG</sequence>
<dbReference type="UniPathway" id="UPA00078"/>
<organism evidence="11 12">
    <name type="scientific">Thioalbus denitrificans</name>
    <dbReference type="NCBI Taxonomy" id="547122"/>
    <lineage>
        <taxon>Bacteria</taxon>
        <taxon>Pseudomonadati</taxon>
        <taxon>Pseudomonadota</taxon>
        <taxon>Gammaproteobacteria</taxon>
        <taxon>Chromatiales</taxon>
        <taxon>Ectothiorhodospiraceae</taxon>
        <taxon>Thioalbus</taxon>
    </lineage>
</organism>
<dbReference type="Pfam" id="PF08241">
    <property type="entry name" value="Methyltransf_11"/>
    <property type="match status" value="1"/>
</dbReference>
<evidence type="ECO:0000259" key="10">
    <source>
        <dbReference type="Pfam" id="PF08241"/>
    </source>
</evidence>
<dbReference type="Gene3D" id="3.40.50.150">
    <property type="entry name" value="Vaccinia Virus protein VP39"/>
    <property type="match status" value="1"/>
</dbReference>
<comment type="catalytic activity">
    <reaction evidence="1 8">
        <text>malonyl-[ACP] + S-adenosyl-L-methionine = malonyl-[ACP] methyl ester + S-adenosyl-L-homocysteine</text>
        <dbReference type="Rhea" id="RHEA:17105"/>
        <dbReference type="Rhea" id="RHEA-COMP:9623"/>
        <dbReference type="Rhea" id="RHEA-COMP:9954"/>
        <dbReference type="ChEBI" id="CHEBI:57856"/>
        <dbReference type="ChEBI" id="CHEBI:59789"/>
        <dbReference type="ChEBI" id="CHEBI:78449"/>
        <dbReference type="ChEBI" id="CHEBI:78845"/>
        <dbReference type="EC" id="2.1.1.197"/>
    </reaction>
</comment>
<evidence type="ECO:0000256" key="4">
    <source>
        <dbReference type="ARBA" id="ARBA00022603"/>
    </source>
</evidence>
<evidence type="ECO:0000256" key="2">
    <source>
        <dbReference type="ARBA" id="ARBA00004746"/>
    </source>
</evidence>
<gene>
    <name evidence="8" type="primary">bioC</name>
    <name evidence="11" type="ORF">DFQ59_101523</name>
</gene>
<dbReference type="EC" id="2.1.1.197" evidence="3 8"/>
<dbReference type="GO" id="GO:0009102">
    <property type="term" value="P:biotin biosynthetic process"/>
    <property type="evidence" value="ECO:0007669"/>
    <property type="project" value="UniProtKB-UniRule"/>
</dbReference>
<evidence type="ECO:0000256" key="8">
    <source>
        <dbReference type="HAMAP-Rule" id="MF_00835"/>
    </source>
</evidence>
<protein>
    <recommendedName>
        <fullName evidence="3 8">Malonyl-[acyl-carrier protein] O-methyltransferase</fullName>
        <shortName evidence="8">Malonyl-ACP O-methyltransferase</shortName>
        <ecNumber evidence="3 8">2.1.1.197</ecNumber>
    </recommendedName>
    <alternativeName>
        <fullName evidence="8">Biotin synthesis protein BioC</fullName>
    </alternativeName>
</protein>
<dbReference type="EMBL" id="QPJY01000001">
    <property type="protein sequence ID" value="RCX33222.1"/>
    <property type="molecule type" value="Genomic_DNA"/>
</dbReference>
<evidence type="ECO:0000256" key="9">
    <source>
        <dbReference type="SAM" id="MobiDB-lite"/>
    </source>
</evidence>
<dbReference type="InterPro" id="IPR013216">
    <property type="entry name" value="Methyltransf_11"/>
</dbReference>
<evidence type="ECO:0000256" key="3">
    <source>
        <dbReference type="ARBA" id="ARBA00012327"/>
    </source>
</evidence>
<evidence type="ECO:0000256" key="6">
    <source>
        <dbReference type="ARBA" id="ARBA00022691"/>
    </source>
</evidence>
<dbReference type="InterPro" id="IPR050602">
    <property type="entry name" value="Malonyl-ACP_OMT"/>
</dbReference>
<accession>A0A369CGL7</accession>
<comment type="function">
    <text evidence="8">Converts the free carboxyl group of a malonyl-thioester to its methyl ester by transfer of a methyl group from S-adenosyl-L-methionine (SAM). It allows to synthesize pimeloyl-ACP via the fatty acid synthetic pathway.</text>
</comment>
<keyword evidence="7 8" id="KW-0093">Biotin biosynthesis</keyword>
<dbReference type="CDD" id="cd02440">
    <property type="entry name" value="AdoMet_MTases"/>
    <property type="match status" value="1"/>
</dbReference>
<proteinExistence type="inferred from homology"/>
<feature type="domain" description="Methyltransferase type 11" evidence="10">
    <location>
        <begin position="54"/>
        <end position="150"/>
    </location>
</feature>
<evidence type="ECO:0000313" key="11">
    <source>
        <dbReference type="EMBL" id="RCX33222.1"/>
    </source>
</evidence>
<keyword evidence="6 8" id="KW-0949">S-adenosyl-L-methionine</keyword>
<dbReference type="AlphaFoldDB" id="A0A369CGL7"/>
<dbReference type="GO" id="GO:0032259">
    <property type="term" value="P:methylation"/>
    <property type="evidence" value="ECO:0007669"/>
    <property type="project" value="UniProtKB-KW"/>
</dbReference>
<dbReference type="InterPro" id="IPR029063">
    <property type="entry name" value="SAM-dependent_MTases_sf"/>
</dbReference>
<name>A0A369CGL7_9GAMM</name>
<dbReference type="RefSeq" id="WP_114278087.1">
    <property type="nucleotide sequence ID" value="NZ_QPJY01000001.1"/>
</dbReference>
<reference evidence="11 12" key="1">
    <citation type="submission" date="2018-07" db="EMBL/GenBank/DDBJ databases">
        <title>Genomic Encyclopedia of Type Strains, Phase IV (KMG-IV): sequencing the most valuable type-strain genomes for metagenomic binning, comparative biology and taxonomic classification.</title>
        <authorList>
            <person name="Goeker M."/>
        </authorList>
    </citation>
    <scope>NUCLEOTIDE SEQUENCE [LARGE SCALE GENOMIC DNA]</scope>
    <source>
        <strain evidence="11 12">DSM 26407</strain>
    </source>
</reference>
<dbReference type="OrthoDB" id="9760689at2"/>
<evidence type="ECO:0000313" key="12">
    <source>
        <dbReference type="Proteomes" id="UP000252707"/>
    </source>
</evidence>
<evidence type="ECO:0000256" key="1">
    <source>
        <dbReference type="ARBA" id="ARBA00000852"/>
    </source>
</evidence>
<comment type="similarity">
    <text evidence="8">Belongs to the methyltransferase superfamily.</text>
</comment>
<dbReference type="GO" id="GO:0102130">
    <property type="term" value="F:malonyl-CoA methyltransferase activity"/>
    <property type="evidence" value="ECO:0007669"/>
    <property type="project" value="UniProtKB-EC"/>
</dbReference>
<keyword evidence="12" id="KW-1185">Reference proteome</keyword>
<evidence type="ECO:0000256" key="5">
    <source>
        <dbReference type="ARBA" id="ARBA00022679"/>
    </source>
</evidence>
<keyword evidence="5 8" id="KW-0808">Transferase</keyword>
<dbReference type="GO" id="GO:0010340">
    <property type="term" value="F:carboxyl-O-methyltransferase activity"/>
    <property type="evidence" value="ECO:0007669"/>
    <property type="project" value="UniProtKB-UniRule"/>
</dbReference>
<dbReference type="InterPro" id="IPR011814">
    <property type="entry name" value="BioC"/>
</dbReference>
<comment type="caution">
    <text evidence="11">The sequence shown here is derived from an EMBL/GenBank/DDBJ whole genome shotgun (WGS) entry which is preliminary data.</text>
</comment>
<dbReference type="GO" id="GO:0008757">
    <property type="term" value="F:S-adenosylmethionine-dependent methyltransferase activity"/>
    <property type="evidence" value="ECO:0007669"/>
    <property type="project" value="InterPro"/>
</dbReference>
<evidence type="ECO:0000256" key="7">
    <source>
        <dbReference type="ARBA" id="ARBA00022756"/>
    </source>
</evidence>
<comment type="pathway">
    <text evidence="2 8">Cofactor biosynthesis; biotin biosynthesis.</text>
</comment>
<dbReference type="Proteomes" id="UP000252707">
    <property type="component" value="Unassembled WGS sequence"/>
</dbReference>
<dbReference type="PANTHER" id="PTHR13090:SF1">
    <property type="entry name" value="ARGININE-HYDROXYLASE NDUFAF5, MITOCHONDRIAL"/>
    <property type="match status" value="1"/>
</dbReference>
<dbReference type="SUPFAM" id="SSF53335">
    <property type="entry name" value="S-adenosyl-L-methionine-dependent methyltransferases"/>
    <property type="match status" value="1"/>
</dbReference>
<keyword evidence="4 8" id="KW-0489">Methyltransferase</keyword>
<dbReference type="NCBIfam" id="TIGR02072">
    <property type="entry name" value="BioC"/>
    <property type="match status" value="1"/>
</dbReference>